<feature type="domain" description="TrmE-type G" evidence="6">
    <location>
        <begin position="290"/>
        <end position="457"/>
    </location>
</feature>
<gene>
    <name evidence="7" type="ORF">J3Q64DRAFT_1424862</name>
</gene>
<dbReference type="InterPro" id="IPR027417">
    <property type="entry name" value="P-loop_NTPase"/>
</dbReference>
<name>A0ABR3AI03_PHYBL</name>
<evidence type="ECO:0000256" key="5">
    <source>
        <dbReference type="RuleBase" id="RU003313"/>
    </source>
</evidence>
<evidence type="ECO:0000259" key="6">
    <source>
        <dbReference type="PROSITE" id="PS51709"/>
    </source>
</evidence>
<comment type="similarity">
    <text evidence="1 5">Belongs to the TRAFAC class TrmE-Era-EngA-EngB-Septin-like GTPase superfamily. TrmE GTPase family.</text>
</comment>
<dbReference type="Pfam" id="PF10396">
    <property type="entry name" value="TrmE_N"/>
    <property type="match status" value="1"/>
</dbReference>
<dbReference type="InterPro" id="IPR025867">
    <property type="entry name" value="MnmE_helical"/>
</dbReference>
<dbReference type="NCBIfam" id="TIGR00450">
    <property type="entry name" value="mnmE_trmE_thdF"/>
    <property type="match status" value="1"/>
</dbReference>
<dbReference type="Pfam" id="PF01926">
    <property type="entry name" value="MMR_HSR1"/>
    <property type="match status" value="1"/>
</dbReference>
<sequence>MSFFLMSFWKPVTIAFARQGVKRSWHCMTRSYHLSPVPNLRVLGDHHKLFRTRGTHNNQIYYRLFSGNVTESTIYALSTSPGKAGVAVLRISGSRAKDAIRKMASIGEKQSDLKPRQAYFRRIRDPRTGEVLDRALVLWFPGPRSFTGEDTVELQIHGGNAVVKSVLDALGSLDGFRMAEQGEFARRAFDNDKLDLTELEGLADLLNAETEIQRKVALRQAEGGLRIPYDSWREDIIRCMATTEAVIDFGEDEQIEEGVLDQVIQDIKKLRNSISRHLDDSRVGEIVRSGINVAIVGPPNAGKSTLLNRLAKREAAIVSDIPGTTRDIVEVTLNLGGYPVIVSDTAGLRESEDLVEIEGIKRAKARALSSDVKICLLSFAHLKTDKKDIHIDDVIRDVIDSTTYVLLNKQDAAPHLNPFDFAKKVQHETGACKVWSVSCKTGEGVDVFLNDIVSILKMRYDDSIASPALITQARHRHHLEECVQGLDAYLAMPAQDIVLSAEELRQAANALGRITGRVDVEDVLDVLFGQFCIGK</sequence>
<dbReference type="InterPro" id="IPR006073">
    <property type="entry name" value="GTP-bd"/>
</dbReference>
<dbReference type="InterPro" id="IPR027266">
    <property type="entry name" value="TrmE/GcvT-like"/>
</dbReference>
<dbReference type="HAMAP" id="MF_00379">
    <property type="entry name" value="GTPase_MnmE"/>
    <property type="match status" value="1"/>
</dbReference>
<dbReference type="NCBIfam" id="TIGR00231">
    <property type="entry name" value="small_GTP"/>
    <property type="match status" value="1"/>
</dbReference>
<keyword evidence="8" id="KW-1185">Reference proteome</keyword>
<dbReference type="Gene3D" id="1.20.120.430">
    <property type="entry name" value="tRNA modification GTPase MnmE domain 2"/>
    <property type="match status" value="1"/>
</dbReference>
<proteinExistence type="inferred from homology"/>
<accession>A0ABR3AI03</accession>
<keyword evidence="3 5" id="KW-0547">Nucleotide-binding</keyword>
<dbReference type="InterPro" id="IPR004520">
    <property type="entry name" value="GTPase_MnmE"/>
</dbReference>
<dbReference type="EMBL" id="JBCLYO010000045">
    <property type="protein sequence ID" value="KAL0074161.1"/>
    <property type="molecule type" value="Genomic_DNA"/>
</dbReference>
<organism evidence="7 8">
    <name type="scientific">Phycomyces blakesleeanus</name>
    <dbReference type="NCBI Taxonomy" id="4837"/>
    <lineage>
        <taxon>Eukaryota</taxon>
        <taxon>Fungi</taxon>
        <taxon>Fungi incertae sedis</taxon>
        <taxon>Mucoromycota</taxon>
        <taxon>Mucoromycotina</taxon>
        <taxon>Mucoromycetes</taxon>
        <taxon>Mucorales</taxon>
        <taxon>Phycomycetaceae</taxon>
        <taxon>Phycomyces</taxon>
    </lineage>
</organism>
<evidence type="ECO:0000256" key="2">
    <source>
        <dbReference type="ARBA" id="ARBA00022694"/>
    </source>
</evidence>
<dbReference type="Pfam" id="PF12631">
    <property type="entry name" value="MnmE_helical"/>
    <property type="match status" value="1"/>
</dbReference>
<dbReference type="CDD" id="cd04164">
    <property type="entry name" value="trmE"/>
    <property type="match status" value="1"/>
</dbReference>
<dbReference type="InterPro" id="IPR027368">
    <property type="entry name" value="MnmE_dom2"/>
</dbReference>
<dbReference type="InterPro" id="IPR005225">
    <property type="entry name" value="Small_GTP-bd"/>
</dbReference>
<keyword evidence="4 5" id="KW-0342">GTP-binding</keyword>
<dbReference type="PROSITE" id="PS51709">
    <property type="entry name" value="G_TRME"/>
    <property type="match status" value="1"/>
</dbReference>
<dbReference type="InterPro" id="IPR031168">
    <property type="entry name" value="G_TrmE"/>
</dbReference>
<dbReference type="NCBIfam" id="NF003661">
    <property type="entry name" value="PRK05291.1-3"/>
    <property type="match status" value="1"/>
</dbReference>
<comment type="caution">
    <text evidence="7">The sequence shown here is derived from an EMBL/GenBank/DDBJ whole genome shotgun (WGS) entry which is preliminary data.</text>
</comment>
<evidence type="ECO:0000313" key="7">
    <source>
        <dbReference type="EMBL" id="KAL0074161.1"/>
    </source>
</evidence>
<protein>
    <submittedName>
        <fullName evidence="7">tRNA modification GTPase TrmE</fullName>
    </submittedName>
</protein>
<dbReference type="CDD" id="cd14858">
    <property type="entry name" value="TrmE_N"/>
    <property type="match status" value="1"/>
</dbReference>
<dbReference type="PANTHER" id="PTHR42714:SF2">
    <property type="entry name" value="TRNA MODIFICATION GTPASE GTPBP3, MITOCHONDRIAL"/>
    <property type="match status" value="1"/>
</dbReference>
<evidence type="ECO:0000313" key="8">
    <source>
        <dbReference type="Proteomes" id="UP001448207"/>
    </source>
</evidence>
<evidence type="ECO:0000256" key="1">
    <source>
        <dbReference type="ARBA" id="ARBA00011043"/>
    </source>
</evidence>
<dbReference type="Gene3D" id="3.30.1360.120">
    <property type="entry name" value="Probable tRNA modification gtpase trme, domain 1"/>
    <property type="match status" value="1"/>
</dbReference>
<dbReference type="PANTHER" id="PTHR42714">
    <property type="entry name" value="TRNA MODIFICATION GTPASE GTPBP3"/>
    <property type="match status" value="1"/>
</dbReference>
<evidence type="ECO:0000256" key="3">
    <source>
        <dbReference type="ARBA" id="ARBA00022741"/>
    </source>
</evidence>
<dbReference type="SUPFAM" id="SSF116878">
    <property type="entry name" value="TrmE connector domain"/>
    <property type="match status" value="1"/>
</dbReference>
<dbReference type="SUPFAM" id="SSF52540">
    <property type="entry name" value="P-loop containing nucleoside triphosphate hydrolases"/>
    <property type="match status" value="1"/>
</dbReference>
<keyword evidence="2 5" id="KW-0819">tRNA processing</keyword>
<dbReference type="Proteomes" id="UP001448207">
    <property type="component" value="Unassembled WGS sequence"/>
</dbReference>
<dbReference type="Gene3D" id="3.40.50.300">
    <property type="entry name" value="P-loop containing nucleotide triphosphate hydrolases"/>
    <property type="match status" value="1"/>
</dbReference>
<evidence type="ECO:0000256" key="4">
    <source>
        <dbReference type="ARBA" id="ARBA00023134"/>
    </source>
</evidence>
<dbReference type="InterPro" id="IPR018948">
    <property type="entry name" value="GTP-bd_TrmE_N"/>
</dbReference>
<reference evidence="7 8" key="1">
    <citation type="submission" date="2024-04" db="EMBL/GenBank/DDBJ databases">
        <title>Symmetric and asymmetric DNA N6-adenine methylation regulates different biological responses in Mucorales.</title>
        <authorList>
            <consortium name="Lawrence Berkeley National Laboratory"/>
            <person name="Lax C."/>
            <person name="Mondo S.J."/>
            <person name="Osorio-Concepcion M."/>
            <person name="Muszewska A."/>
            <person name="Corrochano-Luque M."/>
            <person name="Gutierrez G."/>
            <person name="Riley R."/>
            <person name="Lipzen A."/>
            <person name="Guo J."/>
            <person name="Hundley H."/>
            <person name="Amirebrahimi M."/>
            <person name="Ng V."/>
            <person name="Lorenzo-Gutierrez D."/>
            <person name="Binder U."/>
            <person name="Yang J."/>
            <person name="Song Y."/>
            <person name="Canovas D."/>
            <person name="Navarro E."/>
            <person name="Freitag M."/>
            <person name="Gabaldon T."/>
            <person name="Grigoriev I.V."/>
            <person name="Corrochano L.M."/>
            <person name="Nicolas F.E."/>
            <person name="Garre V."/>
        </authorList>
    </citation>
    <scope>NUCLEOTIDE SEQUENCE [LARGE SCALE GENOMIC DNA]</scope>
    <source>
        <strain evidence="7 8">L51</strain>
    </source>
</reference>